<organism evidence="3 4">
    <name type="scientific">Cladophialophora psammophila CBS 110553</name>
    <dbReference type="NCBI Taxonomy" id="1182543"/>
    <lineage>
        <taxon>Eukaryota</taxon>
        <taxon>Fungi</taxon>
        <taxon>Dikarya</taxon>
        <taxon>Ascomycota</taxon>
        <taxon>Pezizomycotina</taxon>
        <taxon>Eurotiomycetes</taxon>
        <taxon>Chaetothyriomycetidae</taxon>
        <taxon>Chaetothyriales</taxon>
        <taxon>Herpotrichiellaceae</taxon>
        <taxon>Cladophialophora</taxon>
    </lineage>
</organism>
<feature type="transmembrane region" description="Helical" evidence="1">
    <location>
        <begin position="12"/>
        <end position="30"/>
    </location>
</feature>
<proteinExistence type="predicted"/>
<keyword evidence="1" id="KW-0472">Membrane</keyword>
<name>W9XQ09_9EURO</name>
<feature type="transmembrane region" description="Helical" evidence="1">
    <location>
        <begin position="230"/>
        <end position="254"/>
    </location>
</feature>
<keyword evidence="4" id="KW-1185">Reference proteome</keyword>
<keyword evidence="1" id="KW-0812">Transmembrane</keyword>
<dbReference type="GeneID" id="19189634"/>
<evidence type="ECO:0000313" key="4">
    <source>
        <dbReference type="Proteomes" id="UP000019471"/>
    </source>
</evidence>
<dbReference type="AlphaFoldDB" id="W9XQ09"/>
<dbReference type="PANTHER" id="PTHR42109">
    <property type="entry name" value="UNPLACED GENOMIC SCAFFOLD UM_SCAF_CONTIG_1.265, WHOLE GENOME SHOTGUN SEQUENCE"/>
    <property type="match status" value="1"/>
</dbReference>
<dbReference type="Proteomes" id="UP000019471">
    <property type="component" value="Unassembled WGS sequence"/>
</dbReference>
<dbReference type="OrthoDB" id="2560628at2759"/>
<feature type="transmembrane region" description="Helical" evidence="1">
    <location>
        <begin position="76"/>
        <end position="96"/>
    </location>
</feature>
<feature type="transmembrane region" description="Helical" evidence="1">
    <location>
        <begin position="37"/>
        <end position="56"/>
    </location>
</feature>
<dbReference type="RefSeq" id="XP_007743707.1">
    <property type="nucleotide sequence ID" value="XM_007745517.1"/>
</dbReference>
<dbReference type="InterPro" id="IPR056119">
    <property type="entry name" value="DUF7702"/>
</dbReference>
<reference evidence="3 4" key="1">
    <citation type="submission" date="2013-03" db="EMBL/GenBank/DDBJ databases">
        <title>The Genome Sequence of Cladophialophora psammophila CBS 110553.</title>
        <authorList>
            <consortium name="The Broad Institute Genomics Platform"/>
            <person name="Cuomo C."/>
            <person name="de Hoog S."/>
            <person name="Gorbushina A."/>
            <person name="Walker B."/>
            <person name="Young S.K."/>
            <person name="Zeng Q."/>
            <person name="Gargeya S."/>
            <person name="Fitzgerald M."/>
            <person name="Haas B."/>
            <person name="Abouelleil A."/>
            <person name="Allen A.W."/>
            <person name="Alvarado L."/>
            <person name="Arachchi H.M."/>
            <person name="Berlin A.M."/>
            <person name="Chapman S.B."/>
            <person name="Gainer-Dewar J."/>
            <person name="Goldberg J."/>
            <person name="Griggs A."/>
            <person name="Gujja S."/>
            <person name="Hansen M."/>
            <person name="Howarth C."/>
            <person name="Imamovic A."/>
            <person name="Ireland A."/>
            <person name="Larimer J."/>
            <person name="McCowan C."/>
            <person name="Murphy C."/>
            <person name="Pearson M."/>
            <person name="Poon T.W."/>
            <person name="Priest M."/>
            <person name="Roberts A."/>
            <person name="Saif S."/>
            <person name="Shea T."/>
            <person name="Sisk P."/>
            <person name="Sykes S."/>
            <person name="Wortman J."/>
            <person name="Nusbaum C."/>
            <person name="Birren B."/>
        </authorList>
    </citation>
    <scope>NUCLEOTIDE SEQUENCE [LARGE SCALE GENOMIC DNA]</scope>
    <source>
        <strain evidence="3 4">CBS 110553</strain>
    </source>
</reference>
<dbReference type="EMBL" id="AMGX01000006">
    <property type="protein sequence ID" value="EXJ72409.1"/>
    <property type="molecule type" value="Genomic_DNA"/>
</dbReference>
<sequence length="295" mass="32236">MSNTVTLDAIEIVVYVLLIPLIVILGVRHGSTHSLGYIYLCVFAVLRIVADGLGIADRNSTNPNTIIATSAIHSAGLSPLLLVLAGFAHEAHHYLVKATRSHNEAQALLTRLRALQGGFHALSAGGMGLVVYGAIKSENSNDRDDAETWEDMRKAGTILMLLGAIAEVIYAAYVWLSVIRTKESVSYLHLTSMSFCTCVGGLFVGIRAFYSVVYTFDTNSDLNPVTGDFGYKLVFIVLVPFLAVAWMISGAWVTRNIRKEVLYKSIRTDQGGKRGIDDDTDMLMMPLPPATQWRP</sequence>
<feature type="transmembrane region" description="Helical" evidence="1">
    <location>
        <begin position="117"/>
        <end position="135"/>
    </location>
</feature>
<dbReference type="Pfam" id="PF24800">
    <property type="entry name" value="DUF7702"/>
    <property type="match status" value="1"/>
</dbReference>
<comment type="caution">
    <text evidence="3">The sequence shown here is derived from an EMBL/GenBank/DDBJ whole genome shotgun (WGS) entry which is preliminary data.</text>
</comment>
<dbReference type="HOGENOM" id="CLU_064985_3_0_1"/>
<accession>W9XQ09</accession>
<gene>
    <name evidence="3" type="ORF">A1O5_04913</name>
</gene>
<evidence type="ECO:0000259" key="2">
    <source>
        <dbReference type="Pfam" id="PF24800"/>
    </source>
</evidence>
<evidence type="ECO:0000256" key="1">
    <source>
        <dbReference type="SAM" id="Phobius"/>
    </source>
</evidence>
<evidence type="ECO:0000313" key="3">
    <source>
        <dbReference type="EMBL" id="EXJ72409.1"/>
    </source>
</evidence>
<feature type="transmembrane region" description="Helical" evidence="1">
    <location>
        <begin position="155"/>
        <end position="176"/>
    </location>
</feature>
<protein>
    <recommendedName>
        <fullName evidence="2">DUF7702 domain-containing protein</fullName>
    </recommendedName>
</protein>
<feature type="transmembrane region" description="Helical" evidence="1">
    <location>
        <begin position="188"/>
        <end position="210"/>
    </location>
</feature>
<dbReference type="PANTHER" id="PTHR42109:SF3">
    <property type="entry name" value="INTEGRAL MEMBRANE PROTEIN (AFU_ORTHOLOGUE AFUA_5G00100)"/>
    <property type="match status" value="1"/>
</dbReference>
<keyword evidence="1" id="KW-1133">Transmembrane helix</keyword>
<feature type="domain" description="DUF7702" evidence="2">
    <location>
        <begin position="10"/>
        <end position="248"/>
    </location>
</feature>